<evidence type="ECO:0000313" key="1">
    <source>
        <dbReference type="Proteomes" id="UP000887565"/>
    </source>
</evidence>
<dbReference type="AlphaFoldDB" id="A0A915J8M4"/>
<dbReference type="Proteomes" id="UP000887565">
    <property type="component" value="Unplaced"/>
</dbReference>
<protein>
    <submittedName>
        <fullName evidence="2">Uncharacterized protein</fullName>
    </submittedName>
</protein>
<accession>A0A915J8M4</accession>
<name>A0A915J8M4_ROMCU</name>
<organism evidence="1 2">
    <name type="scientific">Romanomermis culicivorax</name>
    <name type="common">Nematode worm</name>
    <dbReference type="NCBI Taxonomy" id="13658"/>
    <lineage>
        <taxon>Eukaryota</taxon>
        <taxon>Metazoa</taxon>
        <taxon>Ecdysozoa</taxon>
        <taxon>Nematoda</taxon>
        <taxon>Enoplea</taxon>
        <taxon>Dorylaimia</taxon>
        <taxon>Mermithida</taxon>
        <taxon>Mermithoidea</taxon>
        <taxon>Mermithidae</taxon>
        <taxon>Romanomermis</taxon>
    </lineage>
</organism>
<proteinExistence type="predicted"/>
<dbReference type="WBParaSite" id="nRc.2.0.1.t22823-RA">
    <property type="protein sequence ID" value="nRc.2.0.1.t22823-RA"/>
    <property type="gene ID" value="nRc.2.0.1.g22823"/>
</dbReference>
<sequence length="60" mass="6746">MELLKHLINHRCRDNQLLAIFDLAVQKSIFREENWPALCSVVDLERGDDCGDSGISGLCS</sequence>
<evidence type="ECO:0000313" key="2">
    <source>
        <dbReference type="WBParaSite" id="nRc.2.0.1.t22823-RA"/>
    </source>
</evidence>
<keyword evidence="1" id="KW-1185">Reference proteome</keyword>
<reference evidence="2" key="1">
    <citation type="submission" date="2022-11" db="UniProtKB">
        <authorList>
            <consortium name="WormBaseParasite"/>
        </authorList>
    </citation>
    <scope>IDENTIFICATION</scope>
</reference>